<comment type="similarity">
    <text evidence="2">Belongs to the gamma-BBH/TMLD family.</text>
</comment>
<dbReference type="CDD" id="cd00250">
    <property type="entry name" value="CAS_like"/>
    <property type="match status" value="1"/>
</dbReference>
<dbReference type="Gene3D" id="3.30.2020.30">
    <property type="match status" value="1"/>
</dbReference>
<evidence type="ECO:0000256" key="1">
    <source>
        <dbReference type="ARBA" id="ARBA00001954"/>
    </source>
</evidence>
<dbReference type="AlphaFoldDB" id="A0AAF0EX73"/>
<dbReference type="RefSeq" id="XP_060121720.1">
    <property type="nucleotide sequence ID" value="XM_060265737.1"/>
</dbReference>
<name>A0AAF0EX73_9BASI</name>
<comment type="cofactor">
    <cofactor evidence="1">
        <name>Fe(2+)</name>
        <dbReference type="ChEBI" id="CHEBI:29033"/>
    </cofactor>
</comment>
<proteinExistence type="inferred from homology"/>
<dbReference type="InterPro" id="IPR042098">
    <property type="entry name" value="TauD-like_sf"/>
</dbReference>
<sequence length="473" mass="53310">MLLRTGSFVGRAGVRRALHTYTLSSPSSDVKVDVSAHGITLSAPLRGVPKPFTLDYVWLRDVCQAPSSVQAASQQKLFHTTDIPQVRDGASLLHSCERPVEMEGEELVVQFAKEHPVVNQFTQTVSPDAVTVPDAPHTSRYPLSFLLQHIVPEAYRKGHRDILTLGDYWDAASLAEQRRPEMHAWPDVRDTDTGVLALLDATLRDGFAFVRDVPIEPTGSAPGPDSAYLRVLAERIGVIRHTFYGTLWDVRSIASSQNIAYTNVDLGLHMDLLYFQNPPRFQLLHMLRKRVQGGQSLFIDSFRAAERLWVEDREAFEILASTPVAFHYDNAGEHYYYTHPTIELAHDTEAFAGAPHGAAQMPRIVAVNYSPPFQAPLPLHTPSLSSVEKREAFYRALKRFADLTLSPDMLFEHTLQEGECVLFDNRRVLHSRKGFDWDASEPVGEVGRWLKGCYVEGDSLWSRYRALRRIHET</sequence>
<keyword evidence="5" id="KW-0560">Oxidoreductase</keyword>
<evidence type="ECO:0000256" key="5">
    <source>
        <dbReference type="ARBA" id="ARBA00023002"/>
    </source>
</evidence>
<feature type="domain" description="TauD/TfdA-like" evidence="7">
    <location>
        <begin position="191"/>
        <end position="454"/>
    </location>
</feature>
<dbReference type="PANTHER" id="PTHR10696:SF25">
    <property type="entry name" value="OXIDOREDUCTASE AIM17-RELATED"/>
    <property type="match status" value="1"/>
</dbReference>
<evidence type="ECO:0000256" key="6">
    <source>
        <dbReference type="ARBA" id="ARBA00023004"/>
    </source>
</evidence>
<dbReference type="GO" id="GO:0008495">
    <property type="term" value="F:protoheme IX farnesyltransferase activity"/>
    <property type="evidence" value="ECO:0007669"/>
    <property type="project" value="UniProtKB-EC"/>
</dbReference>
<dbReference type="EC" id="2.5.1.141" evidence="8"/>
<dbReference type="GO" id="GO:0046872">
    <property type="term" value="F:metal ion binding"/>
    <property type="evidence" value="ECO:0007669"/>
    <property type="project" value="UniProtKB-KW"/>
</dbReference>
<evidence type="ECO:0000256" key="4">
    <source>
        <dbReference type="ARBA" id="ARBA00022964"/>
    </source>
</evidence>
<keyword evidence="6" id="KW-0408">Iron</keyword>
<evidence type="ECO:0000256" key="3">
    <source>
        <dbReference type="ARBA" id="ARBA00022723"/>
    </source>
</evidence>
<dbReference type="Proteomes" id="UP001217754">
    <property type="component" value="Chromosome 2"/>
</dbReference>
<evidence type="ECO:0000313" key="9">
    <source>
        <dbReference type="Proteomes" id="UP001217754"/>
    </source>
</evidence>
<dbReference type="Pfam" id="PF02668">
    <property type="entry name" value="TauD"/>
    <property type="match status" value="1"/>
</dbReference>
<dbReference type="GO" id="GO:0051213">
    <property type="term" value="F:dioxygenase activity"/>
    <property type="evidence" value="ECO:0007669"/>
    <property type="project" value="UniProtKB-KW"/>
</dbReference>
<accession>A0AAF0EX73</accession>
<dbReference type="InterPro" id="IPR038492">
    <property type="entry name" value="GBBH-like_N_sf"/>
</dbReference>
<dbReference type="EMBL" id="CP119959">
    <property type="protein sequence ID" value="WFD38823.1"/>
    <property type="molecule type" value="Genomic_DNA"/>
</dbReference>
<evidence type="ECO:0000256" key="2">
    <source>
        <dbReference type="ARBA" id="ARBA00008654"/>
    </source>
</evidence>
<protein>
    <submittedName>
        <fullName evidence="8">Heme o synthase</fullName>
        <ecNumber evidence="8">2.5.1.141</ecNumber>
    </submittedName>
</protein>
<dbReference type="GeneID" id="85225436"/>
<keyword evidence="8" id="KW-0808">Transferase</keyword>
<dbReference type="GO" id="GO:0005739">
    <property type="term" value="C:mitochondrion"/>
    <property type="evidence" value="ECO:0007669"/>
    <property type="project" value="TreeGrafter"/>
</dbReference>
<dbReference type="Gene3D" id="3.60.130.10">
    <property type="entry name" value="Clavaminate synthase-like"/>
    <property type="match status" value="1"/>
</dbReference>
<evidence type="ECO:0000313" key="8">
    <source>
        <dbReference type="EMBL" id="WFD38823.1"/>
    </source>
</evidence>
<organism evidence="8 9">
    <name type="scientific">Malassezia japonica</name>
    <dbReference type="NCBI Taxonomy" id="223818"/>
    <lineage>
        <taxon>Eukaryota</taxon>
        <taxon>Fungi</taxon>
        <taxon>Dikarya</taxon>
        <taxon>Basidiomycota</taxon>
        <taxon>Ustilaginomycotina</taxon>
        <taxon>Malasseziomycetes</taxon>
        <taxon>Malasseziales</taxon>
        <taxon>Malasseziaceae</taxon>
        <taxon>Malassezia</taxon>
    </lineage>
</organism>
<gene>
    <name evidence="8" type="primary">COX10_1</name>
    <name evidence="8" type="ORF">MJAP1_001787</name>
</gene>
<keyword evidence="9" id="KW-1185">Reference proteome</keyword>
<dbReference type="PANTHER" id="PTHR10696">
    <property type="entry name" value="GAMMA-BUTYROBETAINE HYDROXYLASE-RELATED"/>
    <property type="match status" value="1"/>
</dbReference>
<keyword evidence="4" id="KW-0223">Dioxygenase</keyword>
<dbReference type="GO" id="GO:0045329">
    <property type="term" value="P:carnitine biosynthetic process"/>
    <property type="evidence" value="ECO:0007669"/>
    <property type="project" value="TreeGrafter"/>
</dbReference>
<evidence type="ECO:0000259" key="7">
    <source>
        <dbReference type="Pfam" id="PF02668"/>
    </source>
</evidence>
<dbReference type="SUPFAM" id="SSF51197">
    <property type="entry name" value="Clavaminate synthase-like"/>
    <property type="match status" value="1"/>
</dbReference>
<dbReference type="InterPro" id="IPR003819">
    <property type="entry name" value="TauD/TfdA-like"/>
</dbReference>
<reference evidence="8" key="1">
    <citation type="submission" date="2023-03" db="EMBL/GenBank/DDBJ databases">
        <title>Mating type loci evolution in Malassezia.</title>
        <authorList>
            <person name="Coelho M.A."/>
        </authorList>
    </citation>
    <scope>NUCLEOTIDE SEQUENCE</scope>
    <source>
        <strain evidence="8">CBS 9431</strain>
    </source>
</reference>
<dbReference type="InterPro" id="IPR050411">
    <property type="entry name" value="AlphaKG_dependent_hydroxylases"/>
</dbReference>
<keyword evidence="3" id="KW-0479">Metal-binding</keyword>